<dbReference type="PANTHER" id="PTHR43744:SF6">
    <property type="entry name" value="ABC TRANSPORTER PERMEASE PROTEIN YESQ-RELATED"/>
    <property type="match status" value="1"/>
</dbReference>
<feature type="transmembrane region" description="Helical" evidence="7">
    <location>
        <begin position="121"/>
        <end position="143"/>
    </location>
</feature>
<keyword evidence="10" id="KW-1185">Reference proteome</keyword>
<dbReference type="EMBL" id="CP034235">
    <property type="protein sequence ID" value="QGQ94382.1"/>
    <property type="molecule type" value="Genomic_DNA"/>
</dbReference>
<sequence length="291" mass="33143">MNQQHERGILSIYDLKKPFNKFIYLLVSLAILIMVITMIYPILQTFFSGMKPNAELNTFPPKFFPSRIVFKNFKDALTLLPLGSFFLHTIYIFIGNIIFSLSVLSLAAYSLSRMRVPFRKVIFMFLLLALFIPSSTYLIPNYLNLVQLNLLNKFAALWLPSAASAFYLLLIKTFFDSIHPEMFEAARIDGASDFRCFVGIAIPLSVPIYATLTIFIFNAVWNDWFWPNLVIGDAKHIPLASAIQVYVLNARLTEYSVKFATYTIATIPPLIVFAFFQKFILRGVQLGGVKG</sequence>
<dbReference type="GO" id="GO:0055085">
    <property type="term" value="P:transmembrane transport"/>
    <property type="evidence" value="ECO:0007669"/>
    <property type="project" value="InterPro"/>
</dbReference>
<comment type="similarity">
    <text evidence="7">Belongs to the binding-protein-dependent transport system permease family.</text>
</comment>
<keyword evidence="5 7" id="KW-1133">Transmembrane helix</keyword>
<dbReference type="CDD" id="cd06261">
    <property type="entry name" value="TM_PBP2"/>
    <property type="match status" value="1"/>
</dbReference>
<name>A0A6B8RFV3_9BACL</name>
<dbReference type="OrthoDB" id="2063054at2"/>
<dbReference type="SUPFAM" id="SSF161098">
    <property type="entry name" value="MetI-like"/>
    <property type="match status" value="1"/>
</dbReference>
<feature type="transmembrane region" description="Helical" evidence="7">
    <location>
        <begin position="259"/>
        <end position="276"/>
    </location>
</feature>
<protein>
    <submittedName>
        <fullName evidence="9">Carbohydrate ABC transporter permease</fullName>
    </submittedName>
</protein>
<dbReference type="PROSITE" id="PS50928">
    <property type="entry name" value="ABC_TM1"/>
    <property type="match status" value="1"/>
</dbReference>
<dbReference type="Proteomes" id="UP000426246">
    <property type="component" value="Chromosome"/>
</dbReference>
<dbReference type="Pfam" id="PF00528">
    <property type="entry name" value="BPD_transp_1"/>
    <property type="match status" value="1"/>
</dbReference>
<evidence type="ECO:0000256" key="3">
    <source>
        <dbReference type="ARBA" id="ARBA00022475"/>
    </source>
</evidence>
<organism evidence="9 10">
    <name type="scientific">Paenibacillus psychroresistens</name>
    <dbReference type="NCBI Taxonomy" id="1778678"/>
    <lineage>
        <taxon>Bacteria</taxon>
        <taxon>Bacillati</taxon>
        <taxon>Bacillota</taxon>
        <taxon>Bacilli</taxon>
        <taxon>Bacillales</taxon>
        <taxon>Paenibacillaceae</taxon>
        <taxon>Paenibacillus</taxon>
    </lineage>
</organism>
<dbReference type="Gene3D" id="1.10.3720.10">
    <property type="entry name" value="MetI-like"/>
    <property type="match status" value="1"/>
</dbReference>
<feature type="transmembrane region" description="Helical" evidence="7">
    <location>
        <begin position="85"/>
        <end position="109"/>
    </location>
</feature>
<keyword evidence="3" id="KW-1003">Cell membrane</keyword>
<feature type="transmembrane region" description="Helical" evidence="7">
    <location>
        <begin position="196"/>
        <end position="221"/>
    </location>
</feature>
<accession>A0A6B8RFV3</accession>
<feature type="transmembrane region" description="Helical" evidence="7">
    <location>
        <begin position="155"/>
        <end position="175"/>
    </location>
</feature>
<evidence type="ECO:0000256" key="4">
    <source>
        <dbReference type="ARBA" id="ARBA00022692"/>
    </source>
</evidence>
<evidence type="ECO:0000256" key="5">
    <source>
        <dbReference type="ARBA" id="ARBA00022989"/>
    </source>
</evidence>
<dbReference type="PANTHER" id="PTHR43744">
    <property type="entry name" value="ABC TRANSPORTER PERMEASE PROTEIN MG189-RELATED-RELATED"/>
    <property type="match status" value="1"/>
</dbReference>
<evidence type="ECO:0000313" key="10">
    <source>
        <dbReference type="Proteomes" id="UP000426246"/>
    </source>
</evidence>
<comment type="subcellular location">
    <subcellularLocation>
        <location evidence="1 7">Cell membrane</location>
        <topology evidence="1 7">Multi-pass membrane protein</topology>
    </subcellularLocation>
</comment>
<keyword evidence="6 7" id="KW-0472">Membrane</keyword>
<evidence type="ECO:0000259" key="8">
    <source>
        <dbReference type="PROSITE" id="PS50928"/>
    </source>
</evidence>
<dbReference type="InterPro" id="IPR000515">
    <property type="entry name" value="MetI-like"/>
</dbReference>
<dbReference type="InterPro" id="IPR035906">
    <property type="entry name" value="MetI-like_sf"/>
</dbReference>
<dbReference type="AlphaFoldDB" id="A0A6B8RFV3"/>
<feature type="domain" description="ABC transmembrane type-1" evidence="8">
    <location>
        <begin position="86"/>
        <end position="276"/>
    </location>
</feature>
<dbReference type="KEGG" id="ppsc:EHS13_05405"/>
<evidence type="ECO:0000256" key="2">
    <source>
        <dbReference type="ARBA" id="ARBA00022448"/>
    </source>
</evidence>
<keyword evidence="4 7" id="KW-0812">Transmembrane</keyword>
<evidence type="ECO:0000256" key="6">
    <source>
        <dbReference type="ARBA" id="ARBA00023136"/>
    </source>
</evidence>
<reference evidence="10" key="1">
    <citation type="submission" date="2018-11" db="EMBL/GenBank/DDBJ databases">
        <title>Complete genome sequence of Paenibacillus sp. ML311-T8.</title>
        <authorList>
            <person name="Nam Y.-D."/>
            <person name="Kang J."/>
            <person name="Chung W.-H."/>
            <person name="Park Y.S."/>
        </authorList>
    </citation>
    <scope>NUCLEOTIDE SEQUENCE [LARGE SCALE GENOMIC DNA]</scope>
    <source>
        <strain evidence="10">ML311-T8</strain>
    </source>
</reference>
<feature type="transmembrane region" description="Helical" evidence="7">
    <location>
        <begin position="21"/>
        <end position="43"/>
    </location>
</feature>
<keyword evidence="2 7" id="KW-0813">Transport</keyword>
<dbReference type="RefSeq" id="WP_155699384.1">
    <property type="nucleotide sequence ID" value="NZ_CP034235.1"/>
</dbReference>
<evidence type="ECO:0000256" key="1">
    <source>
        <dbReference type="ARBA" id="ARBA00004651"/>
    </source>
</evidence>
<gene>
    <name evidence="9" type="ORF">EHS13_05405</name>
</gene>
<evidence type="ECO:0000313" key="9">
    <source>
        <dbReference type="EMBL" id="QGQ94382.1"/>
    </source>
</evidence>
<evidence type="ECO:0000256" key="7">
    <source>
        <dbReference type="RuleBase" id="RU363032"/>
    </source>
</evidence>
<dbReference type="GO" id="GO:0005886">
    <property type="term" value="C:plasma membrane"/>
    <property type="evidence" value="ECO:0007669"/>
    <property type="project" value="UniProtKB-SubCell"/>
</dbReference>
<proteinExistence type="inferred from homology"/>